<dbReference type="EMBL" id="AOIB01000043">
    <property type="protein sequence ID" value="ELY53540.1"/>
    <property type="molecule type" value="Genomic_DNA"/>
</dbReference>
<name>L9WVS2_9EURY</name>
<dbReference type="AlphaFoldDB" id="L9WVS2"/>
<evidence type="ECO:0000313" key="4">
    <source>
        <dbReference type="Proteomes" id="UP000011688"/>
    </source>
</evidence>
<protein>
    <recommendedName>
        <fullName evidence="2">DZANK-type domain-containing protein</fullName>
    </recommendedName>
</protein>
<keyword evidence="1" id="KW-0472">Membrane</keyword>
<gene>
    <name evidence="3" type="ORF">C491_21666</name>
</gene>
<dbReference type="STRING" id="1227497.C491_21666"/>
<dbReference type="OrthoDB" id="177608at2157"/>
<comment type="caution">
    <text evidence="3">The sequence shown here is derived from an EMBL/GenBank/DDBJ whole genome shotgun (WGS) entry which is preliminary data.</text>
</comment>
<dbReference type="Proteomes" id="UP000011688">
    <property type="component" value="Unassembled WGS sequence"/>
</dbReference>
<dbReference type="eggNOG" id="arCOG04741">
    <property type="taxonomic scope" value="Archaea"/>
</dbReference>
<proteinExistence type="predicted"/>
<organism evidence="3 4">
    <name type="scientific">Natronococcus amylolyticus DSM 10524</name>
    <dbReference type="NCBI Taxonomy" id="1227497"/>
    <lineage>
        <taxon>Archaea</taxon>
        <taxon>Methanobacteriati</taxon>
        <taxon>Methanobacteriota</taxon>
        <taxon>Stenosarchaea group</taxon>
        <taxon>Halobacteria</taxon>
        <taxon>Halobacteriales</taxon>
        <taxon>Natrialbaceae</taxon>
        <taxon>Natronococcus</taxon>
    </lineage>
</organism>
<reference evidence="3 4" key="1">
    <citation type="journal article" date="2014" name="PLoS Genet.">
        <title>Phylogenetically driven sequencing of extremely halophilic archaea reveals strategies for static and dynamic osmo-response.</title>
        <authorList>
            <person name="Becker E.A."/>
            <person name="Seitzer P.M."/>
            <person name="Tritt A."/>
            <person name="Larsen D."/>
            <person name="Krusor M."/>
            <person name="Yao A.I."/>
            <person name="Wu D."/>
            <person name="Madern D."/>
            <person name="Eisen J.A."/>
            <person name="Darling A.E."/>
            <person name="Facciotti M.T."/>
        </authorList>
    </citation>
    <scope>NUCLEOTIDE SEQUENCE [LARGE SCALE GENOMIC DNA]</scope>
    <source>
        <strain evidence="3 4">DSM 10524</strain>
    </source>
</reference>
<keyword evidence="4" id="KW-1185">Reference proteome</keyword>
<feature type="domain" description="DZANK-type" evidence="2">
    <location>
        <begin position="84"/>
        <end position="127"/>
    </location>
</feature>
<feature type="transmembrane region" description="Helical" evidence="1">
    <location>
        <begin position="12"/>
        <end position="43"/>
    </location>
</feature>
<sequence>MSVRTALQAIGLLALAYVLFTAFLALGPIGWAAFGTLFVVGVVQVHRERRRGGSDDGSGWPNYCTRCGTSLEFDVDSIEPGESVRYCGECGAPVRAETGNEAASSTVNCADCGAPNDPDRTMCTHCGLEL</sequence>
<evidence type="ECO:0000313" key="3">
    <source>
        <dbReference type="EMBL" id="ELY53540.1"/>
    </source>
</evidence>
<dbReference type="Pfam" id="PF12773">
    <property type="entry name" value="DZR"/>
    <property type="match status" value="1"/>
</dbReference>
<dbReference type="RefSeq" id="WP_005560023.1">
    <property type="nucleotide sequence ID" value="NZ_AOIB01000043.1"/>
</dbReference>
<dbReference type="InterPro" id="IPR025874">
    <property type="entry name" value="DZR"/>
</dbReference>
<evidence type="ECO:0000256" key="1">
    <source>
        <dbReference type="SAM" id="Phobius"/>
    </source>
</evidence>
<keyword evidence="1" id="KW-0812">Transmembrane</keyword>
<keyword evidence="1" id="KW-1133">Transmembrane helix</keyword>
<accession>L9WVS2</accession>
<evidence type="ECO:0000259" key="2">
    <source>
        <dbReference type="Pfam" id="PF12773"/>
    </source>
</evidence>